<feature type="non-terminal residue" evidence="1">
    <location>
        <position position="57"/>
    </location>
</feature>
<name>A0A1B7MH71_9AGAM</name>
<keyword evidence="2" id="KW-1185">Reference proteome</keyword>
<protein>
    <submittedName>
        <fullName evidence="1">Uncharacterized protein</fullName>
    </submittedName>
</protein>
<gene>
    <name evidence="1" type="ORF">K503DRAFT_777138</name>
</gene>
<organism evidence="1 2">
    <name type="scientific">Rhizopogon vinicolor AM-OR11-026</name>
    <dbReference type="NCBI Taxonomy" id="1314800"/>
    <lineage>
        <taxon>Eukaryota</taxon>
        <taxon>Fungi</taxon>
        <taxon>Dikarya</taxon>
        <taxon>Basidiomycota</taxon>
        <taxon>Agaricomycotina</taxon>
        <taxon>Agaricomycetes</taxon>
        <taxon>Agaricomycetidae</taxon>
        <taxon>Boletales</taxon>
        <taxon>Suillineae</taxon>
        <taxon>Rhizopogonaceae</taxon>
        <taxon>Rhizopogon</taxon>
    </lineage>
</organism>
<evidence type="ECO:0000313" key="1">
    <source>
        <dbReference type="EMBL" id="OAX31950.1"/>
    </source>
</evidence>
<evidence type="ECO:0000313" key="2">
    <source>
        <dbReference type="Proteomes" id="UP000092154"/>
    </source>
</evidence>
<dbReference type="Proteomes" id="UP000092154">
    <property type="component" value="Unassembled WGS sequence"/>
</dbReference>
<dbReference type="EMBL" id="KV449174">
    <property type="protein sequence ID" value="OAX31950.1"/>
    <property type="molecule type" value="Genomic_DNA"/>
</dbReference>
<proteinExistence type="predicted"/>
<dbReference type="AlphaFoldDB" id="A0A1B7MH71"/>
<reference evidence="1 2" key="1">
    <citation type="submission" date="2016-06" db="EMBL/GenBank/DDBJ databases">
        <title>Comparative genomics of the ectomycorrhizal sister species Rhizopogon vinicolor and Rhizopogon vesiculosus (Basidiomycota: Boletales) reveals a divergence of the mating type B locus.</title>
        <authorList>
            <consortium name="DOE Joint Genome Institute"/>
            <person name="Mujic A.B."/>
            <person name="Kuo A."/>
            <person name="Tritt A."/>
            <person name="Lipzen A."/>
            <person name="Chen C."/>
            <person name="Johnson J."/>
            <person name="Sharma A."/>
            <person name="Barry K."/>
            <person name="Grigoriev I.V."/>
            <person name="Spatafora J.W."/>
        </authorList>
    </citation>
    <scope>NUCLEOTIDE SEQUENCE [LARGE SCALE GENOMIC DNA]</scope>
    <source>
        <strain evidence="1 2">AM-OR11-026</strain>
    </source>
</reference>
<sequence>MTHPPGTIVLELLKLSMNISWQRVYIFGPVHEASGAQKSSSALKDNIRGTICAVGDV</sequence>
<accession>A0A1B7MH71</accession>
<dbReference type="InParanoid" id="A0A1B7MH71"/>